<dbReference type="EMBL" id="FPIY01000001">
    <property type="protein sequence ID" value="SFW16424.1"/>
    <property type="molecule type" value="Genomic_DNA"/>
</dbReference>
<dbReference type="STRING" id="76595.SAMN05660313_00223"/>
<dbReference type="AlphaFoldDB" id="A0A1K1M011"/>
<evidence type="ECO:0000313" key="2">
    <source>
        <dbReference type="Proteomes" id="UP000183257"/>
    </source>
</evidence>
<evidence type="ECO:0008006" key="3">
    <source>
        <dbReference type="Google" id="ProtNLM"/>
    </source>
</evidence>
<gene>
    <name evidence="1" type="ORF">SAMN05660313_00223</name>
</gene>
<dbReference type="Proteomes" id="UP000183257">
    <property type="component" value="Unassembled WGS sequence"/>
</dbReference>
<proteinExistence type="predicted"/>
<evidence type="ECO:0000313" key="1">
    <source>
        <dbReference type="EMBL" id="SFW16424.1"/>
    </source>
</evidence>
<dbReference type="OrthoDB" id="1433719at2"/>
<organism evidence="1 2">
    <name type="scientific">Cellulophaga fucicola</name>
    <dbReference type="NCBI Taxonomy" id="76595"/>
    <lineage>
        <taxon>Bacteria</taxon>
        <taxon>Pseudomonadati</taxon>
        <taxon>Bacteroidota</taxon>
        <taxon>Flavobacteriia</taxon>
        <taxon>Flavobacteriales</taxon>
        <taxon>Flavobacteriaceae</taxon>
        <taxon>Cellulophaga</taxon>
    </lineage>
</organism>
<keyword evidence="2" id="KW-1185">Reference proteome</keyword>
<name>A0A1K1M011_9FLAO</name>
<reference evidence="2" key="1">
    <citation type="submission" date="2016-11" db="EMBL/GenBank/DDBJ databases">
        <authorList>
            <person name="Varghese N."/>
            <person name="Submissions S."/>
        </authorList>
    </citation>
    <scope>NUCLEOTIDE SEQUENCE [LARGE SCALE GENOMIC DNA]</scope>
    <source>
        <strain evidence="2">DSM 24786</strain>
    </source>
</reference>
<protein>
    <recommendedName>
        <fullName evidence="3">DltD C-terminal region</fullName>
    </recommendedName>
</protein>
<accession>A0A1K1M011</accession>
<dbReference type="RefSeq" id="WP_139254254.1">
    <property type="nucleotide sequence ID" value="NZ_FPIY01000001.1"/>
</dbReference>
<sequence length="319" mass="36774">MKHFLLKIILFCVVLTGVYFSFMYKVSTGYVDENYPKFCQEAGSLIIGVSTASQGISPQIFEDNLSEFNLDKPMVNFAINFEQSQYGDTYLNAIENKLKKSTKKGLFILSVSPISFSSVKNLDESALEKLDKEKILGKITNFTSAPNFDYISNCYPISLYNAFYPTNKWDNLVAHPNGWNEFKLKSKSYTVTEEDITNWKKKTIEFQDKFLKTQEISKIRFLSFAKTIDYLKQKGDVFIVRMPLTPENLKLENEKWENFNYQFDSIAKVKNISFLDYSETSSEYNTYDGTHMVSESAKKFSKTLSDDVKSILLSDSKKK</sequence>